<evidence type="ECO:0000256" key="4">
    <source>
        <dbReference type="ARBA" id="ARBA00023163"/>
    </source>
</evidence>
<evidence type="ECO:0000313" key="11">
    <source>
        <dbReference type="Proteomes" id="UP000829364"/>
    </source>
</evidence>
<proteinExistence type="predicted"/>
<dbReference type="CDD" id="cd12148">
    <property type="entry name" value="fungal_TF_MHR"/>
    <property type="match status" value="1"/>
</dbReference>
<dbReference type="InterPro" id="IPR036864">
    <property type="entry name" value="Zn2-C6_fun-type_DNA-bd_sf"/>
</dbReference>
<dbReference type="InterPro" id="IPR001138">
    <property type="entry name" value="Zn2Cys6_DnaBD"/>
</dbReference>
<dbReference type="OrthoDB" id="3945418at2759"/>
<dbReference type="Proteomes" id="UP000829364">
    <property type="component" value="Chromosome 5"/>
</dbReference>
<dbReference type="GeneID" id="72068088"/>
<name>A0A9Q8QK10_9HYPO</name>
<organism evidence="10 11">
    <name type="scientific">Purpureocillium takamizusanense</name>
    <dbReference type="NCBI Taxonomy" id="2060973"/>
    <lineage>
        <taxon>Eukaryota</taxon>
        <taxon>Fungi</taxon>
        <taxon>Dikarya</taxon>
        <taxon>Ascomycota</taxon>
        <taxon>Pezizomycotina</taxon>
        <taxon>Sordariomycetes</taxon>
        <taxon>Hypocreomycetidae</taxon>
        <taxon>Hypocreales</taxon>
        <taxon>Ophiocordycipitaceae</taxon>
        <taxon>Purpureocillium</taxon>
    </lineage>
</organism>
<evidence type="ECO:0000256" key="5">
    <source>
        <dbReference type="ARBA" id="ARBA00023242"/>
    </source>
</evidence>
<dbReference type="GO" id="GO:0008270">
    <property type="term" value="F:zinc ion binding"/>
    <property type="evidence" value="ECO:0007669"/>
    <property type="project" value="UniProtKB-KW"/>
</dbReference>
<feature type="domain" description="Zn(2)-C6 fungal-type" evidence="8">
    <location>
        <begin position="79"/>
        <end position="108"/>
    </location>
</feature>
<dbReference type="SMART" id="SM00066">
    <property type="entry name" value="GAL4"/>
    <property type="match status" value="1"/>
</dbReference>
<dbReference type="KEGG" id="ptkz:JDV02_006139"/>
<keyword evidence="4" id="KW-0804">Transcription</keyword>
<dbReference type="EMBL" id="CP086358">
    <property type="protein sequence ID" value="UNI20002.1"/>
    <property type="molecule type" value="Genomic_DNA"/>
</dbReference>
<evidence type="ECO:0000256" key="3">
    <source>
        <dbReference type="ARBA" id="ARBA00023015"/>
    </source>
</evidence>
<reference evidence="10" key="1">
    <citation type="submission" date="2021-11" db="EMBL/GenBank/DDBJ databases">
        <title>Purpureocillium_takamizusanense_genome.</title>
        <authorList>
            <person name="Nguyen N.-H."/>
        </authorList>
    </citation>
    <scope>NUCLEOTIDE SEQUENCE</scope>
    <source>
        <strain evidence="10">PT3</strain>
    </source>
</reference>
<evidence type="ECO:0000313" key="10">
    <source>
        <dbReference type="EMBL" id="UNI20002.1"/>
    </source>
</evidence>
<evidence type="ECO:0000256" key="7">
    <source>
        <dbReference type="SAM" id="MobiDB-lite"/>
    </source>
</evidence>
<dbReference type="SUPFAM" id="SSF57701">
    <property type="entry name" value="Zn2/Cys6 DNA-binding domain"/>
    <property type="match status" value="1"/>
</dbReference>
<evidence type="ECO:0000259" key="8">
    <source>
        <dbReference type="PROSITE" id="PS50048"/>
    </source>
</evidence>
<keyword evidence="2" id="KW-0862">Zinc</keyword>
<feature type="region of interest" description="Disordered" evidence="7">
    <location>
        <begin position="117"/>
        <end position="138"/>
    </location>
</feature>
<evidence type="ECO:0000259" key="9">
    <source>
        <dbReference type="PROSITE" id="PS50157"/>
    </source>
</evidence>
<dbReference type="RefSeq" id="XP_047843483.1">
    <property type="nucleotide sequence ID" value="XM_047987498.1"/>
</dbReference>
<feature type="domain" description="C2H2-type" evidence="9">
    <location>
        <begin position="37"/>
        <end position="68"/>
    </location>
</feature>
<dbReference type="PROSITE" id="PS00028">
    <property type="entry name" value="ZINC_FINGER_C2H2_1"/>
    <property type="match status" value="1"/>
</dbReference>
<feature type="domain" description="C2H2-type" evidence="9">
    <location>
        <begin position="9"/>
        <end position="31"/>
    </location>
</feature>
<dbReference type="SMART" id="SM00355">
    <property type="entry name" value="ZnF_C2H2"/>
    <property type="match status" value="2"/>
</dbReference>
<sequence>MPVPANRSYSCTACGKHYARKNHLSRHKATHDRVSRYECHGCEKTFSRSDVLRKHWTKCPRKHDNSQLPQPVRGRKPKSCEQCARSKVTCDKAEPCGRCCVRRLTCSYARVRRDASTAKTASNKSSQLGDEESDGGTTRSGATFLLSLTNPKAATMLESFADDDPAALPDMATTSSAEEAFLRSLDSFMMDLGYPETDEIDVPFPSGDLISDLPSPVFRPEALAILQNKTEPLIHDLHQLHQSLAAYDPCYHTLFDRPTAKQVLAPESIIRFAATYFHLSHHHVPIVHRPSFGSPHTATTLLLAVTLAGALRSPPRDDALSVWAMARLFEEYIFLRLADIMSTYPGTSLSLVHAGELLETLQAAILLNNVQFMDNNIATRRRIRTQRLPALVASVRRLGLFAMRQSTAAADWAQHVQEQSCIRIAHWTAMADWHQSIMFHMPPLVTISELTGDMPGAGAAWDAESFLTSEGKDCQPEETSAQNSLRSVSDYIRVLMQDSIEVSHVAALRRVSMSNMYLIITGLSCAIVSGHVMSTIAESAPALERALRRWQDVWKFLAQSRQGACGDLAGCGIERYSDGQCWAARRMLESLVPGDEPHAFFQRVGHDTLAEFHGFLAQQQKKSCSST</sequence>
<dbReference type="Gene3D" id="3.30.160.60">
    <property type="entry name" value="Classic Zinc Finger"/>
    <property type="match status" value="1"/>
</dbReference>
<keyword evidence="3" id="KW-0805">Transcription regulation</keyword>
<evidence type="ECO:0000256" key="2">
    <source>
        <dbReference type="ARBA" id="ARBA00022833"/>
    </source>
</evidence>
<dbReference type="InterPro" id="IPR036236">
    <property type="entry name" value="Znf_C2H2_sf"/>
</dbReference>
<keyword evidence="6" id="KW-0863">Zinc-finger</keyword>
<keyword evidence="5" id="KW-0539">Nucleus</keyword>
<dbReference type="PANTHER" id="PTHR47660:SF2">
    <property type="entry name" value="TRANSCRIPTION FACTOR WITH C2H2 AND ZN(2)-CYS(6) DNA BINDING DOMAIN (EUROFUNG)"/>
    <property type="match status" value="1"/>
</dbReference>
<dbReference type="AlphaFoldDB" id="A0A9Q8QK10"/>
<dbReference type="GO" id="GO:0000981">
    <property type="term" value="F:DNA-binding transcription factor activity, RNA polymerase II-specific"/>
    <property type="evidence" value="ECO:0007669"/>
    <property type="project" value="InterPro"/>
</dbReference>
<keyword evidence="11" id="KW-1185">Reference proteome</keyword>
<evidence type="ECO:0000256" key="1">
    <source>
        <dbReference type="ARBA" id="ARBA00022723"/>
    </source>
</evidence>
<accession>A0A9Q8QK10</accession>
<feature type="compositionally biased region" description="Low complexity" evidence="7">
    <location>
        <begin position="117"/>
        <end position="126"/>
    </location>
</feature>
<dbReference type="PROSITE" id="PS50157">
    <property type="entry name" value="ZINC_FINGER_C2H2_2"/>
    <property type="match status" value="2"/>
</dbReference>
<dbReference type="CDD" id="cd00067">
    <property type="entry name" value="GAL4"/>
    <property type="match status" value="1"/>
</dbReference>
<keyword evidence="1" id="KW-0479">Metal-binding</keyword>
<dbReference type="InterPro" id="IPR013087">
    <property type="entry name" value="Znf_C2H2_type"/>
</dbReference>
<protein>
    <submittedName>
        <fullName evidence="10">Uncharacterized protein</fullName>
    </submittedName>
</protein>
<dbReference type="PANTHER" id="PTHR47660">
    <property type="entry name" value="TRANSCRIPTION FACTOR WITH C2H2 AND ZN(2)-CYS(6) DNA BINDING DOMAIN (EUROFUNG)-RELATED-RELATED"/>
    <property type="match status" value="1"/>
</dbReference>
<evidence type="ECO:0000256" key="6">
    <source>
        <dbReference type="PROSITE-ProRule" id="PRU00042"/>
    </source>
</evidence>
<dbReference type="PROSITE" id="PS50048">
    <property type="entry name" value="ZN2_CY6_FUNGAL_2"/>
    <property type="match status" value="1"/>
</dbReference>
<dbReference type="SUPFAM" id="SSF57667">
    <property type="entry name" value="beta-beta-alpha zinc fingers"/>
    <property type="match status" value="1"/>
</dbReference>
<dbReference type="PROSITE" id="PS00463">
    <property type="entry name" value="ZN2_CY6_FUNGAL_1"/>
    <property type="match status" value="1"/>
</dbReference>
<gene>
    <name evidence="10" type="ORF">JDV02_006139</name>
</gene>